<evidence type="ECO:0000256" key="4">
    <source>
        <dbReference type="ARBA" id="ARBA00022989"/>
    </source>
</evidence>
<proteinExistence type="predicted"/>
<evidence type="ECO:0000256" key="5">
    <source>
        <dbReference type="ARBA" id="ARBA00023136"/>
    </source>
</evidence>
<gene>
    <name evidence="7" type="ORF">PoB_002819300</name>
</gene>
<protein>
    <submittedName>
        <fullName evidence="7">Leucine-rich repeat-containing protein 3</fullName>
    </submittedName>
</protein>
<dbReference type="SUPFAM" id="SSF52058">
    <property type="entry name" value="L domain-like"/>
    <property type="match status" value="1"/>
</dbReference>
<dbReference type="InterPro" id="IPR032675">
    <property type="entry name" value="LRR_dom_sf"/>
</dbReference>
<comment type="subcellular location">
    <subcellularLocation>
        <location evidence="1">Membrane</location>
        <topology evidence="1">Single-pass membrane protein</topology>
    </subcellularLocation>
</comment>
<dbReference type="EMBL" id="BLXT01003538">
    <property type="protein sequence ID" value="GFO01688.1"/>
    <property type="molecule type" value="Genomic_DNA"/>
</dbReference>
<evidence type="ECO:0000256" key="3">
    <source>
        <dbReference type="ARBA" id="ARBA00022729"/>
    </source>
</evidence>
<accession>A0AAV4A3D0</accession>
<evidence type="ECO:0000313" key="8">
    <source>
        <dbReference type="Proteomes" id="UP000735302"/>
    </source>
</evidence>
<keyword evidence="3 6" id="KW-0732">Signal</keyword>
<reference evidence="7 8" key="1">
    <citation type="journal article" date="2021" name="Elife">
        <title>Chloroplast acquisition without the gene transfer in kleptoplastic sea slugs, Plakobranchus ocellatus.</title>
        <authorList>
            <person name="Maeda T."/>
            <person name="Takahashi S."/>
            <person name="Yoshida T."/>
            <person name="Shimamura S."/>
            <person name="Takaki Y."/>
            <person name="Nagai Y."/>
            <person name="Toyoda A."/>
            <person name="Suzuki Y."/>
            <person name="Arimoto A."/>
            <person name="Ishii H."/>
            <person name="Satoh N."/>
            <person name="Nishiyama T."/>
            <person name="Hasebe M."/>
            <person name="Maruyama T."/>
            <person name="Minagawa J."/>
            <person name="Obokata J."/>
            <person name="Shigenobu S."/>
        </authorList>
    </citation>
    <scope>NUCLEOTIDE SEQUENCE [LARGE SCALE GENOMIC DNA]</scope>
</reference>
<evidence type="ECO:0000313" key="7">
    <source>
        <dbReference type="EMBL" id="GFO01688.1"/>
    </source>
</evidence>
<dbReference type="GO" id="GO:0038023">
    <property type="term" value="F:signaling receptor activity"/>
    <property type="evidence" value="ECO:0007669"/>
    <property type="project" value="TreeGrafter"/>
</dbReference>
<keyword evidence="4" id="KW-1133">Transmembrane helix</keyword>
<sequence length="129" mass="14294">MRLTVIFVYLAISPIWSGIDVPCSSNCTCRYDDNQFIAVDCRSRGFYSVPQDVPETAVSLDLSSNHISSWKTASIAKLTHLLFINLSNNVIKEIISVSKEGSFVAGETLRFISDQRTDTHLSPPVSHTT</sequence>
<dbReference type="PANTHER" id="PTHR24365">
    <property type="entry name" value="TOLL-LIKE RECEPTOR"/>
    <property type="match status" value="1"/>
</dbReference>
<comment type="caution">
    <text evidence="7">The sequence shown here is derived from an EMBL/GenBank/DDBJ whole genome shotgun (WGS) entry which is preliminary data.</text>
</comment>
<feature type="chain" id="PRO_5043977322" evidence="6">
    <location>
        <begin position="19"/>
        <end position="129"/>
    </location>
</feature>
<organism evidence="7 8">
    <name type="scientific">Plakobranchus ocellatus</name>
    <dbReference type="NCBI Taxonomy" id="259542"/>
    <lineage>
        <taxon>Eukaryota</taxon>
        <taxon>Metazoa</taxon>
        <taxon>Spiralia</taxon>
        <taxon>Lophotrochozoa</taxon>
        <taxon>Mollusca</taxon>
        <taxon>Gastropoda</taxon>
        <taxon>Heterobranchia</taxon>
        <taxon>Euthyneura</taxon>
        <taxon>Panpulmonata</taxon>
        <taxon>Sacoglossa</taxon>
        <taxon>Placobranchoidea</taxon>
        <taxon>Plakobranchidae</taxon>
        <taxon>Plakobranchus</taxon>
    </lineage>
</organism>
<keyword evidence="8" id="KW-1185">Reference proteome</keyword>
<evidence type="ECO:0000256" key="2">
    <source>
        <dbReference type="ARBA" id="ARBA00022692"/>
    </source>
</evidence>
<evidence type="ECO:0000256" key="6">
    <source>
        <dbReference type="SAM" id="SignalP"/>
    </source>
</evidence>
<dbReference type="AlphaFoldDB" id="A0AAV4A3D0"/>
<dbReference type="PANTHER" id="PTHR24365:SF530">
    <property type="entry name" value="MSTPROX-RELATED"/>
    <property type="match status" value="1"/>
</dbReference>
<dbReference type="GO" id="GO:0005886">
    <property type="term" value="C:plasma membrane"/>
    <property type="evidence" value="ECO:0007669"/>
    <property type="project" value="TreeGrafter"/>
</dbReference>
<evidence type="ECO:0000256" key="1">
    <source>
        <dbReference type="ARBA" id="ARBA00004167"/>
    </source>
</evidence>
<feature type="signal peptide" evidence="6">
    <location>
        <begin position="1"/>
        <end position="18"/>
    </location>
</feature>
<dbReference type="Gene3D" id="3.80.10.10">
    <property type="entry name" value="Ribonuclease Inhibitor"/>
    <property type="match status" value="1"/>
</dbReference>
<name>A0AAV4A3D0_9GAST</name>
<dbReference type="GO" id="GO:0007165">
    <property type="term" value="P:signal transduction"/>
    <property type="evidence" value="ECO:0007669"/>
    <property type="project" value="TreeGrafter"/>
</dbReference>
<keyword evidence="2" id="KW-0812">Transmembrane</keyword>
<dbReference type="Proteomes" id="UP000735302">
    <property type="component" value="Unassembled WGS sequence"/>
</dbReference>
<keyword evidence="5" id="KW-0472">Membrane</keyword>